<evidence type="ECO:0000256" key="3">
    <source>
        <dbReference type="ARBA" id="ARBA00022964"/>
    </source>
</evidence>
<dbReference type="EMBL" id="PIQF01000001">
    <property type="protein sequence ID" value="RUO76976.1"/>
    <property type="molecule type" value="Genomic_DNA"/>
</dbReference>
<feature type="domain" description="Prolyl 4-hydroxylase alpha subunit" evidence="6">
    <location>
        <begin position="3"/>
        <end position="221"/>
    </location>
</feature>
<reference evidence="7 8" key="1">
    <citation type="journal article" date="2011" name="Front. Microbiol.">
        <title>Genomic signatures of strain selection and enhancement in Bacillus atrophaeus var. globigii, a historical biowarfare simulant.</title>
        <authorList>
            <person name="Gibbons H.S."/>
            <person name="Broomall S.M."/>
            <person name="McNew L.A."/>
            <person name="Daligault H."/>
            <person name="Chapman C."/>
            <person name="Bruce D."/>
            <person name="Karavis M."/>
            <person name="Krepps M."/>
            <person name="McGregor P.A."/>
            <person name="Hong C."/>
            <person name="Park K.H."/>
            <person name="Akmal A."/>
            <person name="Feldman A."/>
            <person name="Lin J.S."/>
            <person name="Chang W.E."/>
            <person name="Higgs B.W."/>
            <person name="Demirev P."/>
            <person name="Lindquist J."/>
            <person name="Liem A."/>
            <person name="Fochler E."/>
            <person name="Read T.D."/>
            <person name="Tapia R."/>
            <person name="Johnson S."/>
            <person name="Bishop-Lilly K.A."/>
            <person name="Detter C."/>
            <person name="Han C."/>
            <person name="Sozhamannan S."/>
            <person name="Rosenzweig C.N."/>
            <person name="Skowronski E.W."/>
        </authorList>
    </citation>
    <scope>NUCLEOTIDE SEQUENCE [LARGE SCALE GENOMIC DNA]</scope>
    <source>
        <strain evidence="7 8">CL-SP19</strain>
    </source>
</reference>
<keyword evidence="4" id="KW-0560">Oxidoreductase</keyword>
<evidence type="ECO:0000259" key="6">
    <source>
        <dbReference type="SMART" id="SM00702"/>
    </source>
</evidence>
<accession>A0A432ZG77</accession>
<keyword evidence="2" id="KW-0479">Metal-binding</keyword>
<keyword evidence="3" id="KW-0223">Dioxygenase</keyword>
<sequence>MNDFIETYDNALSKQQCQTLIDTFEQSPHTGPGRTGGGVDKTKKISTDLYLNSHREYQSLLQQIQQATARCAVEYFKKYRFALIAPVSLTLKHPQTGQPVMLTDDNFDELAAGNEMLLMQKLFRLGAIQMQKYDKAEGNYNYWHCEQFPQKGSTEALHRALLFMVYLNDVEEGGETDFYYQQRSLRPTAGQLVIAPAYFTHTHRGRMPISNDKYILTSWILHNRGEQLYG</sequence>
<evidence type="ECO:0000256" key="5">
    <source>
        <dbReference type="ARBA" id="ARBA00023004"/>
    </source>
</evidence>
<dbReference type="GO" id="GO:0016705">
    <property type="term" value="F:oxidoreductase activity, acting on paired donors, with incorporation or reduction of molecular oxygen"/>
    <property type="evidence" value="ECO:0007669"/>
    <property type="project" value="InterPro"/>
</dbReference>
<comment type="caution">
    <text evidence="7">The sequence shown here is derived from an EMBL/GenBank/DDBJ whole genome shotgun (WGS) entry which is preliminary data.</text>
</comment>
<dbReference type="Proteomes" id="UP000287908">
    <property type="component" value="Unassembled WGS sequence"/>
</dbReference>
<dbReference type="OrthoDB" id="564897at2"/>
<dbReference type="Gene3D" id="2.60.120.620">
    <property type="entry name" value="q2cbj1_9rhob like domain"/>
    <property type="match status" value="1"/>
</dbReference>
<gene>
    <name evidence="7" type="ORF">CWI81_00260</name>
</gene>
<evidence type="ECO:0000313" key="8">
    <source>
        <dbReference type="Proteomes" id="UP000287908"/>
    </source>
</evidence>
<name>A0A432ZG77_9GAMM</name>
<protein>
    <submittedName>
        <fullName evidence="7">Proline hydroxylase</fullName>
    </submittedName>
</protein>
<dbReference type="PANTHER" id="PTHR10869:SF246">
    <property type="entry name" value="TRANSMEMBRANE PROLYL 4-HYDROXYLASE"/>
    <property type="match status" value="1"/>
</dbReference>
<evidence type="ECO:0000313" key="7">
    <source>
        <dbReference type="EMBL" id="RUO76976.1"/>
    </source>
</evidence>
<dbReference type="SMART" id="SM00702">
    <property type="entry name" value="P4Hc"/>
    <property type="match status" value="1"/>
</dbReference>
<comment type="cofactor">
    <cofactor evidence="1">
        <name>L-ascorbate</name>
        <dbReference type="ChEBI" id="CHEBI:38290"/>
    </cofactor>
</comment>
<dbReference type="Pfam" id="PF13640">
    <property type="entry name" value="2OG-FeII_Oxy_3"/>
    <property type="match status" value="1"/>
</dbReference>
<evidence type="ECO:0000256" key="1">
    <source>
        <dbReference type="ARBA" id="ARBA00001961"/>
    </source>
</evidence>
<dbReference type="InterPro" id="IPR045054">
    <property type="entry name" value="P4HA-like"/>
</dbReference>
<dbReference type="GO" id="GO:0031418">
    <property type="term" value="F:L-ascorbic acid binding"/>
    <property type="evidence" value="ECO:0007669"/>
    <property type="project" value="InterPro"/>
</dbReference>
<dbReference type="GO" id="GO:0005506">
    <property type="term" value="F:iron ion binding"/>
    <property type="evidence" value="ECO:0007669"/>
    <property type="project" value="InterPro"/>
</dbReference>
<evidence type="ECO:0000256" key="4">
    <source>
        <dbReference type="ARBA" id="ARBA00023002"/>
    </source>
</evidence>
<dbReference type="InterPro" id="IPR006620">
    <property type="entry name" value="Pro_4_hyd_alph"/>
</dbReference>
<dbReference type="InterPro" id="IPR044862">
    <property type="entry name" value="Pro_4_hyd_alph_FE2OG_OXY"/>
</dbReference>
<dbReference type="RefSeq" id="WP_126783247.1">
    <property type="nucleotide sequence ID" value="NZ_PIQF01000001.1"/>
</dbReference>
<evidence type="ECO:0000256" key="2">
    <source>
        <dbReference type="ARBA" id="ARBA00022723"/>
    </source>
</evidence>
<dbReference type="AlphaFoldDB" id="A0A432ZG77"/>
<dbReference type="GO" id="GO:0051213">
    <property type="term" value="F:dioxygenase activity"/>
    <property type="evidence" value="ECO:0007669"/>
    <property type="project" value="UniProtKB-KW"/>
</dbReference>
<organism evidence="7 8">
    <name type="scientific">Idiomarina seosinensis</name>
    <dbReference type="NCBI Taxonomy" id="281739"/>
    <lineage>
        <taxon>Bacteria</taxon>
        <taxon>Pseudomonadati</taxon>
        <taxon>Pseudomonadota</taxon>
        <taxon>Gammaproteobacteria</taxon>
        <taxon>Alteromonadales</taxon>
        <taxon>Idiomarinaceae</taxon>
        <taxon>Idiomarina</taxon>
    </lineage>
</organism>
<proteinExistence type="predicted"/>
<keyword evidence="8" id="KW-1185">Reference proteome</keyword>
<dbReference type="PANTHER" id="PTHR10869">
    <property type="entry name" value="PROLYL 4-HYDROXYLASE ALPHA SUBUNIT"/>
    <property type="match status" value="1"/>
</dbReference>
<keyword evidence="5" id="KW-0408">Iron</keyword>